<evidence type="ECO:0000313" key="3">
    <source>
        <dbReference type="Proteomes" id="UP000807370"/>
    </source>
</evidence>
<protein>
    <submittedName>
        <fullName evidence="2">NYN domain-containing protein</fullName>
    </submittedName>
</protein>
<dbReference type="InterPro" id="IPR021139">
    <property type="entry name" value="NYN"/>
</dbReference>
<dbReference type="EMBL" id="JACCHP010000007">
    <property type="protein sequence ID" value="MBH5398576.1"/>
    <property type="molecule type" value="Genomic_DNA"/>
</dbReference>
<comment type="caution">
    <text evidence="2">The sequence shown here is derived from an EMBL/GenBank/DDBJ whole genome shotgun (WGS) entry which is preliminary data.</text>
</comment>
<proteinExistence type="predicted"/>
<dbReference type="PANTHER" id="PTHR35458:SF8">
    <property type="entry name" value="SLR0650 PROTEIN"/>
    <property type="match status" value="1"/>
</dbReference>
<dbReference type="Proteomes" id="UP000807370">
    <property type="component" value="Unassembled WGS sequence"/>
</dbReference>
<dbReference type="PANTHER" id="PTHR35458">
    <property type="entry name" value="SLR0755 PROTEIN"/>
    <property type="match status" value="1"/>
</dbReference>
<dbReference type="RefSeq" id="WP_197959870.1">
    <property type="nucleotide sequence ID" value="NZ_JACCHP010000007.1"/>
</dbReference>
<organism evidence="2 3">
    <name type="scientific">Bradyrhizobium agreste</name>
    <dbReference type="NCBI Taxonomy" id="2751811"/>
    <lineage>
        <taxon>Bacteria</taxon>
        <taxon>Pseudomonadati</taxon>
        <taxon>Pseudomonadota</taxon>
        <taxon>Alphaproteobacteria</taxon>
        <taxon>Hyphomicrobiales</taxon>
        <taxon>Nitrobacteraceae</taxon>
        <taxon>Bradyrhizobium</taxon>
    </lineage>
</organism>
<reference evidence="2 3" key="1">
    <citation type="submission" date="2020-07" db="EMBL/GenBank/DDBJ databases">
        <title>Bradyrhizobium diversity isolated from nodules of indigenous legumes of Western Australia.</title>
        <authorList>
            <person name="Klepa M.S."/>
        </authorList>
    </citation>
    <scope>NUCLEOTIDE SEQUENCE [LARGE SCALE GENOMIC DNA]</scope>
    <source>
        <strain evidence="2 3">CNPSo 4010</strain>
    </source>
</reference>
<keyword evidence="3" id="KW-1185">Reference proteome</keyword>
<evidence type="ECO:0000313" key="2">
    <source>
        <dbReference type="EMBL" id="MBH5398576.1"/>
    </source>
</evidence>
<feature type="domain" description="NYN" evidence="1">
    <location>
        <begin position="100"/>
        <end position="182"/>
    </location>
</feature>
<gene>
    <name evidence="2" type="ORF">HZZ13_12355</name>
</gene>
<dbReference type="InterPro" id="IPR047140">
    <property type="entry name" value="LabA"/>
</dbReference>
<sequence length="278" mass="31385">MSFGRLGASNSSRKAIQPVTKYLFIDGACLRTTIEEIGKRYVPGQVLRIDYDRLTGGYDKVFYYDALPAKRNGETDEEFGVRRDAAIAFHDQLGSLDRFHVYEGDTRKSPTVRKQEQKKVDVMIAVDMLTHSFRRNMQHATLLTGDLDFKPLLDALVQEGMSVTLWYPPHKTNKQLISAADQRRQLDVQSIYPALRPASRALFSLPSGSGESSRGKIGRVLQAWDNDDGEIELFACPDQTYVLAMPNVNPGYKTYWTHSDLAILKNFAIEVFGLPFPD</sequence>
<dbReference type="Pfam" id="PF01936">
    <property type="entry name" value="NYN"/>
    <property type="match status" value="1"/>
</dbReference>
<evidence type="ECO:0000259" key="1">
    <source>
        <dbReference type="Pfam" id="PF01936"/>
    </source>
</evidence>
<accession>A0ABS0PNN2</accession>
<dbReference type="Gene3D" id="3.40.50.1010">
    <property type="entry name" value="5'-nuclease"/>
    <property type="match status" value="1"/>
</dbReference>
<name>A0ABS0PNN2_9BRAD</name>